<comment type="caution">
    <text evidence="1">The sequence shown here is derived from an EMBL/GenBank/DDBJ whole genome shotgun (WGS) entry which is preliminary data.</text>
</comment>
<dbReference type="Proteomes" id="UP001196413">
    <property type="component" value="Unassembled WGS sequence"/>
</dbReference>
<evidence type="ECO:0000313" key="1">
    <source>
        <dbReference type="EMBL" id="KAJ1365429.1"/>
    </source>
</evidence>
<protein>
    <submittedName>
        <fullName evidence="1">Uncharacterized protein</fullName>
    </submittedName>
</protein>
<name>A0AAD5NDG5_PARTN</name>
<proteinExistence type="predicted"/>
<sequence>MKASLSGDLPGNVKEMLARTRKNAISLFLEIVTPEVVFENLPGDDKGTYLFVTSVQIEDLLLKGSPHRTKSVSKLDCFIKGIKILCKKFSVETTNAAQDLQFKQDTSFFELLRLHTYAKFYRRHAESSWT</sequence>
<dbReference type="AlphaFoldDB" id="A0AAD5NDG5"/>
<evidence type="ECO:0000313" key="2">
    <source>
        <dbReference type="Proteomes" id="UP001196413"/>
    </source>
</evidence>
<organism evidence="1 2">
    <name type="scientific">Parelaphostrongylus tenuis</name>
    <name type="common">Meningeal worm</name>
    <dbReference type="NCBI Taxonomy" id="148309"/>
    <lineage>
        <taxon>Eukaryota</taxon>
        <taxon>Metazoa</taxon>
        <taxon>Ecdysozoa</taxon>
        <taxon>Nematoda</taxon>
        <taxon>Chromadorea</taxon>
        <taxon>Rhabditida</taxon>
        <taxon>Rhabditina</taxon>
        <taxon>Rhabditomorpha</taxon>
        <taxon>Strongyloidea</taxon>
        <taxon>Metastrongylidae</taxon>
        <taxon>Parelaphostrongylus</taxon>
    </lineage>
</organism>
<keyword evidence="2" id="KW-1185">Reference proteome</keyword>
<gene>
    <name evidence="1" type="ORF">KIN20_025723</name>
</gene>
<reference evidence="1" key="1">
    <citation type="submission" date="2021-06" db="EMBL/GenBank/DDBJ databases">
        <title>Parelaphostrongylus tenuis whole genome reference sequence.</title>
        <authorList>
            <person name="Garwood T.J."/>
            <person name="Larsen P.A."/>
            <person name="Fountain-Jones N.M."/>
            <person name="Garbe J.R."/>
            <person name="Macchietto M.G."/>
            <person name="Kania S.A."/>
            <person name="Gerhold R.W."/>
            <person name="Richards J.E."/>
            <person name="Wolf T.M."/>
        </authorList>
    </citation>
    <scope>NUCLEOTIDE SEQUENCE</scope>
    <source>
        <strain evidence="1">MNPRO001-30</strain>
        <tissue evidence="1">Meninges</tissue>
    </source>
</reference>
<accession>A0AAD5NDG5</accession>
<dbReference type="EMBL" id="JAHQIW010005268">
    <property type="protein sequence ID" value="KAJ1365429.1"/>
    <property type="molecule type" value="Genomic_DNA"/>
</dbReference>